<organism evidence="1 2">
    <name type="scientific">Proteobacteria bacterium 228</name>
    <dbReference type="NCBI Taxonomy" id="2083153"/>
    <lineage>
        <taxon>Bacteria</taxon>
        <taxon>Pseudomonadati</taxon>
        <taxon>Pseudomonadota</taxon>
    </lineage>
</organism>
<protein>
    <submittedName>
        <fullName evidence="1">Uncharacterized protein</fullName>
    </submittedName>
</protein>
<dbReference type="EMBL" id="PRLP01000012">
    <property type="protein sequence ID" value="PPC78723.1"/>
    <property type="molecule type" value="Genomic_DNA"/>
</dbReference>
<name>A0A2S5KVI1_9PROT</name>
<accession>A0A2S5KVI1</accession>
<dbReference type="OrthoDB" id="9156081at2"/>
<comment type="caution">
    <text evidence="1">The sequence shown here is derived from an EMBL/GenBank/DDBJ whole genome shotgun (WGS) entry which is preliminary data.</text>
</comment>
<dbReference type="AlphaFoldDB" id="A0A2S5KVI1"/>
<sequence length="215" mass="24815">MDDWKDYLAARSSGIKKVWTTKLNERVRHITSLNEETLERYVEALFTAYFDKGQNAIPIQHPVIWNKVLPVLSRKVKEASPKYRLWAYKAYGFAGVFELMGNDPKQILRNILEEDNENSEACQLLMEDILNSLDYAMHELPDVLLVKEDVCLAMIAECRGLIADNAQLDSCKSRFGLDLGYYQHVLHAWIEYRSVAGEDDFDDWLESQGNSKLAY</sequence>
<proteinExistence type="predicted"/>
<evidence type="ECO:0000313" key="2">
    <source>
        <dbReference type="Proteomes" id="UP000238196"/>
    </source>
</evidence>
<reference evidence="1 2" key="1">
    <citation type="submission" date="2018-02" db="EMBL/GenBank/DDBJ databases">
        <title>novel marine gammaproteobacteria from coastal saline agro ecosystem.</title>
        <authorList>
            <person name="Krishnan R."/>
            <person name="Ramesh Kumar N."/>
        </authorList>
    </citation>
    <scope>NUCLEOTIDE SEQUENCE [LARGE SCALE GENOMIC DNA]</scope>
    <source>
        <strain evidence="1 2">228</strain>
    </source>
</reference>
<dbReference type="Proteomes" id="UP000238196">
    <property type="component" value="Unassembled WGS sequence"/>
</dbReference>
<evidence type="ECO:0000313" key="1">
    <source>
        <dbReference type="EMBL" id="PPC78723.1"/>
    </source>
</evidence>
<gene>
    <name evidence="1" type="ORF">C4K68_04250</name>
</gene>